<evidence type="ECO:0000256" key="1">
    <source>
        <dbReference type="ARBA" id="ARBA00038420"/>
    </source>
</evidence>
<feature type="chain" id="PRO_5015879146" evidence="3">
    <location>
        <begin position="26"/>
        <end position="302"/>
    </location>
</feature>
<evidence type="ECO:0000313" key="6">
    <source>
        <dbReference type="Proteomes" id="UP000244930"/>
    </source>
</evidence>
<dbReference type="Gene3D" id="2.70.70.10">
    <property type="entry name" value="Glucose Permease (Domain IIA)"/>
    <property type="match status" value="1"/>
</dbReference>
<protein>
    <submittedName>
        <fullName evidence="5">Peptidase</fullName>
    </submittedName>
</protein>
<dbReference type="PANTHER" id="PTHR21666">
    <property type="entry name" value="PEPTIDASE-RELATED"/>
    <property type="match status" value="1"/>
</dbReference>
<dbReference type="PROSITE" id="PS51257">
    <property type="entry name" value="PROKAR_LIPOPROTEIN"/>
    <property type="match status" value="1"/>
</dbReference>
<dbReference type="CDD" id="cd00118">
    <property type="entry name" value="LysM"/>
    <property type="match status" value="1"/>
</dbReference>
<comment type="similarity">
    <text evidence="1">Belongs to the E.coli NlpD/Haemophilus LppB family.</text>
</comment>
<dbReference type="Pfam" id="PF01476">
    <property type="entry name" value="LysM"/>
    <property type="match status" value="1"/>
</dbReference>
<keyword evidence="3" id="KW-0732">Signal</keyword>
<name>A0A2U8GKB7_9RHOO</name>
<dbReference type="Gene3D" id="3.10.350.10">
    <property type="entry name" value="LysM domain"/>
    <property type="match status" value="1"/>
</dbReference>
<dbReference type="CDD" id="cd12797">
    <property type="entry name" value="M23_peptidase"/>
    <property type="match status" value="1"/>
</dbReference>
<dbReference type="Pfam" id="PF01551">
    <property type="entry name" value="Peptidase_M23"/>
    <property type="match status" value="1"/>
</dbReference>
<dbReference type="InterPro" id="IPR018392">
    <property type="entry name" value="LysM"/>
</dbReference>
<dbReference type="InterPro" id="IPR036779">
    <property type="entry name" value="LysM_dom_sf"/>
</dbReference>
<dbReference type="RefSeq" id="WP_108947649.1">
    <property type="nucleotide sequence ID" value="NZ_CP022187.1"/>
</dbReference>
<dbReference type="InterPro" id="IPR011055">
    <property type="entry name" value="Dup_hybrid_motif"/>
</dbReference>
<organism evidence="5 6">
    <name type="scientific">Parazoarcus communis</name>
    <dbReference type="NCBI Taxonomy" id="41977"/>
    <lineage>
        <taxon>Bacteria</taxon>
        <taxon>Pseudomonadati</taxon>
        <taxon>Pseudomonadota</taxon>
        <taxon>Betaproteobacteria</taxon>
        <taxon>Rhodocyclales</taxon>
        <taxon>Zoogloeaceae</taxon>
        <taxon>Parazoarcus</taxon>
    </lineage>
</organism>
<evidence type="ECO:0000259" key="4">
    <source>
        <dbReference type="PROSITE" id="PS51782"/>
    </source>
</evidence>
<dbReference type="PROSITE" id="PS51782">
    <property type="entry name" value="LYSM"/>
    <property type="match status" value="1"/>
</dbReference>
<proteinExistence type="inferred from homology"/>
<dbReference type="PANTHER" id="PTHR21666:SF263">
    <property type="entry name" value="MUREIN HYDROLASE ACTIVATOR NLPD"/>
    <property type="match status" value="1"/>
</dbReference>
<dbReference type="Proteomes" id="UP000244930">
    <property type="component" value="Chromosome"/>
</dbReference>
<evidence type="ECO:0000313" key="5">
    <source>
        <dbReference type="EMBL" id="AWI73941.1"/>
    </source>
</evidence>
<dbReference type="GO" id="GO:0004222">
    <property type="term" value="F:metalloendopeptidase activity"/>
    <property type="evidence" value="ECO:0007669"/>
    <property type="project" value="TreeGrafter"/>
</dbReference>
<dbReference type="InterPro" id="IPR050570">
    <property type="entry name" value="Cell_wall_metabolism_enzyme"/>
</dbReference>
<dbReference type="AlphaFoldDB" id="A0A2U8GKB7"/>
<dbReference type="InterPro" id="IPR016047">
    <property type="entry name" value="M23ase_b-sheet_dom"/>
</dbReference>
<dbReference type="SMART" id="SM00257">
    <property type="entry name" value="LysM"/>
    <property type="match status" value="1"/>
</dbReference>
<feature type="domain" description="LysM" evidence="4">
    <location>
        <begin position="50"/>
        <end position="94"/>
    </location>
</feature>
<gene>
    <name evidence="5" type="ORF">CEW83_00810</name>
</gene>
<feature type="region of interest" description="Disordered" evidence="2">
    <location>
        <begin position="156"/>
        <end position="176"/>
    </location>
</feature>
<evidence type="ECO:0000256" key="3">
    <source>
        <dbReference type="SAM" id="SignalP"/>
    </source>
</evidence>
<reference evidence="5 6" key="1">
    <citation type="submission" date="2017-06" db="EMBL/GenBank/DDBJ databases">
        <title>Azoarcus.</title>
        <authorList>
            <person name="Woo J.-H."/>
            <person name="Kim H.-S."/>
        </authorList>
    </citation>
    <scope>NUCLEOTIDE SEQUENCE [LARGE SCALE GENOMIC DNA]</scope>
    <source>
        <strain evidence="5 6">TSPY31</strain>
    </source>
</reference>
<evidence type="ECO:0000256" key="2">
    <source>
        <dbReference type="SAM" id="MobiDB-lite"/>
    </source>
</evidence>
<dbReference type="KEGG" id="acom:CEW83_00810"/>
<dbReference type="SUPFAM" id="SSF51261">
    <property type="entry name" value="Duplicated hybrid motif"/>
    <property type="match status" value="1"/>
</dbReference>
<feature type="signal peptide" evidence="3">
    <location>
        <begin position="1"/>
        <end position="25"/>
    </location>
</feature>
<sequence>MNKEIFRRRAALFGMVSLLALTAGCASRVSAPVRDGTQPPAAAAPVERVGFHVVRPGETVLALSRMYNVSVADIVGWNGLTNPNQIHVGQELRVAPETPVVAQVIPITSEPVVISPVVPQTGGAAPIKQEPRGGKQPYSDEAWEKMQRPGDVAVAESKQPVAPAAPETPRLPGPDGDWLWPVKGKVIVGFDEPVAGDAKLRNKGIDIAGTPGTPVLASAGGKVVYSGSGLRGLGKLVIIKHDANYLTAYAHNQQLLVKEAETVTKGQKIAELGSTDADRPKLHFEIRKQGQPVDPLKYLPAH</sequence>
<keyword evidence="6" id="KW-1185">Reference proteome</keyword>
<dbReference type="EMBL" id="CP022187">
    <property type="protein sequence ID" value="AWI73941.1"/>
    <property type="molecule type" value="Genomic_DNA"/>
</dbReference>
<accession>A0A2U8GKB7</accession>